<evidence type="ECO:0000313" key="2">
    <source>
        <dbReference type="Proteomes" id="UP001145742"/>
    </source>
</evidence>
<dbReference type="EMBL" id="WHWB01003870">
    <property type="protein sequence ID" value="KAJ7428936.1"/>
    <property type="molecule type" value="Genomic_DNA"/>
</dbReference>
<protein>
    <recommendedName>
        <fullName evidence="3">Secreted protein</fullName>
    </recommendedName>
</protein>
<dbReference type="Proteomes" id="UP001145742">
    <property type="component" value="Unassembled WGS sequence"/>
</dbReference>
<keyword evidence="2" id="KW-1185">Reference proteome</keyword>
<evidence type="ECO:0000313" key="1">
    <source>
        <dbReference type="EMBL" id="KAJ7428936.1"/>
    </source>
</evidence>
<comment type="caution">
    <text evidence="1">The sequence shown here is derived from an EMBL/GenBank/DDBJ whole genome shotgun (WGS) entry which is preliminary data.</text>
</comment>
<reference evidence="1" key="1">
    <citation type="submission" date="2019-10" db="EMBL/GenBank/DDBJ databases">
        <authorList>
            <person name="Soares A.E.R."/>
            <person name="Aleixo A."/>
            <person name="Schneider P."/>
            <person name="Miyaki C.Y."/>
            <person name="Schneider M.P."/>
            <person name="Mello C."/>
            <person name="Vasconcelos A.T.R."/>
        </authorList>
    </citation>
    <scope>NUCLEOTIDE SEQUENCE</scope>
    <source>
        <tissue evidence="1">Muscle</tissue>
    </source>
</reference>
<name>A0ABQ9DWQ0_9PASS</name>
<gene>
    <name evidence="1" type="ORF">WISP_00421</name>
</gene>
<accession>A0ABQ9DWQ0</accession>
<proteinExistence type="predicted"/>
<organism evidence="1 2">
    <name type="scientific">Willisornis vidua</name>
    <name type="common">Xingu scale-backed antbird</name>
    <dbReference type="NCBI Taxonomy" id="1566151"/>
    <lineage>
        <taxon>Eukaryota</taxon>
        <taxon>Metazoa</taxon>
        <taxon>Chordata</taxon>
        <taxon>Craniata</taxon>
        <taxon>Vertebrata</taxon>
        <taxon>Euteleostomi</taxon>
        <taxon>Archelosauria</taxon>
        <taxon>Archosauria</taxon>
        <taxon>Dinosauria</taxon>
        <taxon>Saurischia</taxon>
        <taxon>Theropoda</taxon>
        <taxon>Coelurosauria</taxon>
        <taxon>Aves</taxon>
        <taxon>Neognathae</taxon>
        <taxon>Neoaves</taxon>
        <taxon>Telluraves</taxon>
        <taxon>Australaves</taxon>
        <taxon>Passeriformes</taxon>
        <taxon>Thamnophilidae</taxon>
        <taxon>Willisornis</taxon>
    </lineage>
</organism>
<evidence type="ECO:0008006" key="3">
    <source>
        <dbReference type="Google" id="ProtNLM"/>
    </source>
</evidence>
<sequence length="129" mass="14193">MLLSACCSSSVKAAVGTSWHTGSTATVDRLLVGLMGSELEAMPKPEPAGTGTRHGEVAPAVPVTATTAPERPPRCHQDLLAKGPRSCWRFPKIFWLRRWMRRVTTCGDKDREGHHTWHGFTGTPDWRST</sequence>